<dbReference type="EMBL" id="BMJT01000001">
    <property type="protein sequence ID" value="GGG13519.1"/>
    <property type="molecule type" value="Genomic_DNA"/>
</dbReference>
<feature type="transmembrane region" description="Helical" evidence="1">
    <location>
        <begin position="311"/>
        <end position="332"/>
    </location>
</feature>
<evidence type="ECO:0000256" key="1">
    <source>
        <dbReference type="SAM" id="Phobius"/>
    </source>
</evidence>
<dbReference type="Proteomes" id="UP000616608">
    <property type="component" value="Unassembled WGS sequence"/>
</dbReference>
<gene>
    <name evidence="3" type="ORF">GCM10007425_04800</name>
</gene>
<keyword evidence="1" id="KW-0472">Membrane</keyword>
<name>A0A917FW34_9BACI</name>
<protein>
    <recommendedName>
        <fullName evidence="2">DUF418 domain-containing protein</fullName>
    </recommendedName>
</protein>
<keyword evidence="1" id="KW-1133">Transmembrane helix</keyword>
<dbReference type="InterPro" id="IPR052529">
    <property type="entry name" value="Bact_Transport_Assoc"/>
</dbReference>
<feature type="transmembrane region" description="Helical" evidence="1">
    <location>
        <begin position="21"/>
        <end position="41"/>
    </location>
</feature>
<feature type="transmembrane region" description="Helical" evidence="1">
    <location>
        <begin position="101"/>
        <end position="134"/>
    </location>
</feature>
<feature type="transmembrane region" description="Helical" evidence="1">
    <location>
        <begin position="140"/>
        <end position="160"/>
    </location>
</feature>
<evidence type="ECO:0000259" key="2">
    <source>
        <dbReference type="Pfam" id="PF04235"/>
    </source>
</evidence>
<feature type="transmembrane region" description="Helical" evidence="1">
    <location>
        <begin position="206"/>
        <end position="226"/>
    </location>
</feature>
<dbReference type="Pfam" id="PF04235">
    <property type="entry name" value="DUF418"/>
    <property type="match status" value="1"/>
</dbReference>
<feature type="transmembrane region" description="Helical" evidence="1">
    <location>
        <begin position="238"/>
        <end position="256"/>
    </location>
</feature>
<dbReference type="RefSeq" id="WP_229704133.1">
    <property type="nucleotide sequence ID" value="NZ_BMJT01000001.1"/>
</dbReference>
<reference evidence="3" key="1">
    <citation type="journal article" date="2014" name="Int. J. Syst. Evol. Microbiol.">
        <title>Complete genome sequence of Corynebacterium casei LMG S-19264T (=DSM 44701T), isolated from a smear-ripened cheese.</title>
        <authorList>
            <consortium name="US DOE Joint Genome Institute (JGI-PGF)"/>
            <person name="Walter F."/>
            <person name="Albersmeier A."/>
            <person name="Kalinowski J."/>
            <person name="Ruckert C."/>
        </authorList>
    </citation>
    <scope>NUCLEOTIDE SEQUENCE</scope>
    <source>
        <strain evidence="3">CGMCC 1.15760</strain>
    </source>
</reference>
<accession>A0A917FW34</accession>
<feature type="transmembrane region" description="Helical" evidence="1">
    <location>
        <begin position="276"/>
        <end position="299"/>
    </location>
</feature>
<keyword evidence="4" id="KW-1185">Reference proteome</keyword>
<evidence type="ECO:0000313" key="4">
    <source>
        <dbReference type="Proteomes" id="UP000616608"/>
    </source>
</evidence>
<dbReference type="AlphaFoldDB" id="A0A917FW34"/>
<feature type="domain" description="DUF418" evidence="2">
    <location>
        <begin position="228"/>
        <end position="381"/>
    </location>
</feature>
<organism evidence="3 4">
    <name type="scientific">Lysinibacillus alkalisoli</name>
    <dbReference type="NCBI Taxonomy" id="1911548"/>
    <lineage>
        <taxon>Bacteria</taxon>
        <taxon>Bacillati</taxon>
        <taxon>Bacillota</taxon>
        <taxon>Bacilli</taxon>
        <taxon>Bacillales</taxon>
        <taxon>Bacillaceae</taxon>
        <taxon>Lysinibacillus</taxon>
    </lineage>
</organism>
<feature type="transmembrane region" description="Helical" evidence="1">
    <location>
        <begin position="338"/>
        <end position="362"/>
    </location>
</feature>
<dbReference type="PANTHER" id="PTHR30590:SF2">
    <property type="entry name" value="INNER MEMBRANE PROTEIN"/>
    <property type="match status" value="1"/>
</dbReference>
<comment type="caution">
    <text evidence="3">The sequence shown here is derived from an EMBL/GenBank/DDBJ whole genome shotgun (WGS) entry which is preliminary data.</text>
</comment>
<sequence length="386" mass="43836">MNNQPTLMNERNITLDVLRGFSLLGIILVNLLAFNTPLPNVDLASFYTLPSDIKWQQLLDIYVQGSFYPLFAMLFGYGLAMQWQKSVARDQPFFSTGIRRMVGLLIIGLLHAFLIWWGDILMMYAVFGTILLLFLRLQPVLLVVMALFLNGLLQIGFFILMPRTSFEEGYYLDVVSTQQALGTYATGTWKEIFDQRLLDLAVQNDITMWFVGFFTILPYMLIGAAASKWQLIQRAKQVKGLWMALAVICIPLGIFLKNLPILQERTFFLDYIKTYVGGPITALGYAAIIVLLCMSPLIAKVMNPFAKVGRMSLTTYIGQSIILSVLFYGYGFGWYGKIGVQAGIVIALAIFVVQVIIAELWLARFKQGPIEWLWRKFTYGKLRTKE</sequence>
<proteinExistence type="predicted"/>
<evidence type="ECO:0000313" key="3">
    <source>
        <dbReference type="EMBL" id="GGG13519.1"/>
    </source>
</evidence>
<reference evidence="3" key="2">
    <citation type="submission" date="2020-09" db="EMBL/GenBank/DDBJ databases">
        <authorList>
            <person name="Sun Q."/>
            <person name="Zhou Y."/>
        </authorList>
    </citation>
    <scope>NUCLEOTIDE SEQUENCE</scope>
    <source>
        <strain evidence="3">CGMCC 1.15760</strain>
    </source>
</reference>
<feature type="transmembrane region" description="Helical" evidence="1">
    <location>
        <begin position="61"/>
        <end position="80"/>
    </location>
</feature>
<dbReference type="InterPro" id="IPR007349">
    <property type="entry name" value="DUF418"/>
</dbReference>
<dbReference type="PANTHER" id="PTHR30590">
    <property type="entry name" value="INNER MEMBRANE PROTEIN"/>
    <property type="match status" value="1"/>
</dbReference>
<keyword evidence="1" id="KW-0812">Transmembrane</keyword>